<dbReference type="CTD" id="51263"/>
<dbReference type="Proteomes" id="UP000694920">
    <property type="component" value="Unplaced"/>
</dbReference>
<organism evidence="10 11">
    <name type="scientific">Cephus cinctus</name>
    <name type="common">Wheat stem sawfly</name>
    <dbReference type="NCBI Taxonomy" id="211228"/>
    <lineage>
        <taxon>Eukaryota</taxon>
        <taxon>Metazoa</taxon>
        <taxon>Ecdysozoa</taxon>
        <taxon>Arthropoda</taxon>
        <taxon>Hexapoda</taxon>
        <taxon>Insecta</taxon>
        <taxon>Pterygota</taxon>
        <taxon>Neoptera</taxon>
        <taxon>Endopterygota</taxon>
        <taxon>Hymenoptera</taxon>
        <taxon>Cephoidea</taxon>
        <taxon>Cephidae</taxon>
        <taxon>Cephus</taxon>
    </lineage>
</organism>
<dbReference type="RefSeq" id="XP_015596774.1">
    <property type="nucleotide sequence ID" value="XM_015741288.2"/>
</dbReference>
<dbReference type="InterPro" id="IPR005996">
    <property type="entry name" value="Ribosomal_uL30_bac-type"/>
</dbReference>
<dbReference type="FunFam" id="3.30.1390.20:FF:000005">
    <property type="entry name" value="39S ribosomal protein L30, mitochondrial"/>
    <property type="match status" value="1"/>
</dbReference>
<evidence type="ECO:0000256" key="6">
    <source>
        <dbReference type="ARBA" id="ARBA00023274"/>
    </source>
</evidence>
<dbReference type="GO" id="GO:0006412">
    <property type="term" value="P:translation"/>
    <property type="evidence" value="ECO:0007669"/>
    <property type="project" value="InterPro"/>
</dbReference>
<dbReference type="AlphaFoldDB" id="A0AAJ7BY40"/>
<dbReference type="GO" id="GO:0003735">
    <property type="term" value="F:structural constituent of ribosome"/>
    <property type="evidence" value="ECO:0007669"/>
    <property type="project" value="InterPro"/>
</dbReference>
<evidence type="ECO:0000259" key="9">
    <source>
        <dbReference type="Pfam" id="PF00327"/>
    </source>
</evidence>
<comment type="subcellular location">
    <subcellularLocation>
        <location evidence="1">Mitochondrion</location>
    </subcellularLocation>
</comment>
<keyword evidence="3" id="KW-0809">Transit peptide</keyword>
<accession>A0AAJ7BY40</accession>
<dbReference type="SUPFAM" id="SSF55129">
    <property type="entry name" value="Ribosomal protein L30p/L7e"/>
    <property type="match status" value="1"/>
</dbReference>
<dbReference type="Gene3D" id="3.30.1390.20">
    <property type="entry name" value="Ribosomal protein L30, ferredoxin-like fold domain"/>
    <property type="match status" value="1"/>
</dbReference>
<dbReference type="CDD" id="cd00355">
    <property type="entry name" value="Ribosomal_L30_like"/>
    <property type="match status" value="1"/>
</dbReference>
<evidence type="ECO:0000256" key="7">
    <source>
        <dbReference type="ARBA" id="ARBA00035281"/>
    </source>
</evidence>
<evidence type="ECO:0000256" key="4">
    <source>
        <dbReference type="ARBA" id="ARBA00022980"/>
    </source>
</evidence>
<dbReference type="PANTHER" id="PTHR15892">
    <property type="entry name" value="MITOCHONDRIAL RIBOSOMAL PROTEIN L30"/>
    <property type="match status" value="1"/>
</dbReference>
<proteinExistence type="inferred from homology"/>
<evidence type="ECO:0000256" key="2">
    <source>
        <dbReference type="ARBA" id="ARBA00007594"/>
    </source>
</evidence>
<keyword evidence="5" id="KW-0496">Mitochondrion</keyword>
<reference evidence="11 12" key="1">
    <citation type="submission" date="2025-04" db="UniProtKB">
        <authorList>
            <consortium name="RefSeq"/>
        </authorList>
    </citation>
    <scope>IDENTIFICATION</scope>
</reference>
<protein>
    <recommendedName>
        <fullName evidence="7">Large ribosomal subunit protein uL30m</fullName>
    </recommendedName>
    <alternativeName>
        <fullName evidence="8">39S ribosomal protein L30, mitochondrial</fullName>
    </alternativeName>
</protein>
<comment type="similarity">
    <text evidence="2">Belongs to the universal ribosomal protein uL30 family.</text>
</comment>
<dbReference type="PANTHER" id="PTHR15892:SF2">
    <property type="entry name" value="LARGE RIBOSOMAL SUBUNIT PROTEIN UL30M"/>
    <property type="match status" value="1"/>
</dbReference>
<dbReference type="KEGG" id="ccin:107268480"/>
<dbReference type="InterPro" id="IPR036919">
    <property type="entry name" value="Ribo_uL30_ferredoxin-like_sf"/>
</dbReference>
<sequence length="168" mass="19489">MASCTKILLNQTRNYATKKMSGGVKYGYITYYPRHPDHVDPPITPSKLLMVQRIKPIKGTPYWNRDTLVRLGLTEKSSDIVIVKNIPEVNRDLWSIKHLVKITPIDFPNGMPDDDLSGTYLHENGKLYVTPKIDPVRYESTEKFEQDPKRLDKETLTKYLRLRWLSGL</sequence>
<dbReference type="GeneID" id="107268480"/>
<evidence type="ECO:0000313" key="12">
    <source>
        <dbReference type="RefSeq" id="XP_015596775.1"/>
    </source>
</evidence>
<evidence type="ECO:0000313" key="10">
    <source>
        <dbReference type="Proteomes" id="UP000694920"/>
    </source>
</evidence>
<evidence type="ECO:0000256" key="5">
    <source>
        <dbReference type="ARBA" id="ARBA00023128"/>
    </source>
</evidence>
<evidence type="ECO:0000256" key="1">
    <source>
        <dbReference type="ARBA" id="ARBA00004173"/>
    </source>
</evidence>
<name>A0AAJ7BY40_CEPCN</name>
<dbReference type="InterPro" id="IPR016082">
    <property type="entry name" value="Ribosomal_uL30_ferredoxin-like"/>
</dbReference>
<evidence type="ECO:0000313" key="11">
    <source>
        <dbReference type="RefSeq" id="XP_015596774.1"/>
    </source>
</evidence>
<keyword evidence="4 11" id="KW-0689">Ribosomal protein</keyword>
<dbReference type="GO" id="GO:0005743">
    <property type="term" value="C:mitochondrial inner membrane"/>
    <property type="evidence" value="ECO:0007669"/>
    <property type="project" value="UniProtKB-ARBA"/>
</dbReference>
<evidence type="ECO:0000256" key="8">
    <source>
        <dbReference type="ARBA" id="ARBA00035356"/>
    </source>
</evidence>
<keyword evidence="10" id="KW-1185">Reference proteome</keyword>
<keyword evidence="6" id="KW-0687">Ribonucleoprotein</keyword>
<feature type="domain" description="Large ribosomal subunit protein uL30-like ferredoxin-like fold" evidence="9">
    <location>
        <begin position="50"/>
        <end position="100"/>
    </location>
</feature>
<dbReference type="GO" id="GO:0015934">
    <property type="term" value="C:large ribosomal subunit"/>
    <property type="evidence" value="ECO:0007669"/>
    <property type="project" value="InterPro"/>
</dbReference>
<evidence type="ECO:0000256" key="3">
    <source>
        <dbReference type="ARBA" id="ARBA00022946"/>
    </source>
</evidence>
<gene>
    <name evidence="11 12" type="primary">LOC107268480</name>
</gene>
<dbReference type="Pfam" id="PF00327">
    <property type="entry name" value="Ribosomal_L30"/>
    <property type="match status" value="1"/>
</dbReference>
<dbReference type="RefSeq" id="XP_015596775.1">
    <property type="nucleotide sequence ID" value="XM_015741289.2"/>
</dbReference>